<dbReference type="InterPro" id="IPR036291">
    <property type="entry name" value="NAD(P)-bd_dom_sf"/>
</dbReference>
<protein>
    <submittedName>
        <fullName evidence="2">Uncharacterized protein</fullName>
    </submittedName>
</protein>
<dbReference type="OrthoDB" id="542013at2759"/>
<reference evidence="2 3" key="1">
    <citation type="submission" date="2016-03" db="EMBL/GenBank/DDBJ databases">
        <title>Draft genome sequence of the Fonsecaea monophora CBS 269.37.</title>
        <authorList>
            <person name="Bombassaro A."/>
            <person name="Vinicius W.A."/>
            <person name="De Hoog S."/>
            <person name="Sun J."/>
            <person name="Souza E.M."/>
            <person name="Raittz R.T."/>
            <person name="Costa F."/>
            <person name="Leao A.C."/>
            <person name="Tadra-Sfeir M.Z."/>
            <person name="Baura V."/>
            <person name="Balsanelli E."/>
            <person name="Pedrosa F.O."/>
            <person name="Moreno L.F."/>
            <person name="Steffens M.B."/>
            <person name="Xi L."/>
            <person name="Bocca A.L."/>
            <person name="Felipe M.S."/>
            <person name="Teixeira M."/>
            <person name="Telles Filho F.Q."/>
            <person name="Azevedo C.M."/>
            <person name="Gomes R."/>
            <person name="Vicente V.A."/>
        </authorList>
    </citation>
    <scope>NUCLEOTIDE SEQUENCE [LARGE SCALE GENOMIC DNA]</scope>
    <source>
        <strain evidence="2 3">CBS 269.37</strain>
    </source>
</reference>
<dbReference type="PANTHER" id="PTHR43157:SF22">
    <property type="entry name" value="SHORT-CHAIN DEHYDROGENASE_REDUCTASE PHMF"/>
    <property type="match status" value="1"/>
</dbReference>
<organism evidence="2 3">
    <name type="scientific">Fonsecaea monophora</name>
    <dbReference type="NCBI Taxonomy" id="254056"/>
    <lineage>
        <taxon>Eukaryota</taxon>
        <taxon>Fungi</taxon>
        <taxon>Dikarya</taxon>
        <taxon>Ascomycota</taxon>
        <taxon>Pezizomycotina</taxon>
        <taxon>Eurotiomycetes</taxon>
        <taxon>Chaetothyriomycetidae</taxon>
        <taxon>Chaetothyriales</taxon>
        <taxon>Herpotrichiellaceae</taxon>
        <taxon>Fonsecaea</taxon>
    </lineage>
</organism>
<proteinExistence type="predicted"/>
<dbReference type="EMBL" id="LVKK01000063">
    <property type="protein sequence ID" value="OAG37966.1"/>
    <property type="molecule type" value="Genomic_DNA"/>
</dbReference>
<dbReference type="PRINTS" id="PR00081">
    <property type="entry name" value="GDHRDH"/>
</dbReference>
<dbReference type="RefSeq" id="XP_022509918.1">
    <property type="nucleotide sequence ID" value="XM_022657769.1"/>
</dbReference>
<gene>
    <name evidence="2" type="ORF">AYO21_07816</name>
</gene>
<evidence type="ECO:0000256" key="1">
    <source>
        <dbReference type="ARBA" id="ARBA00023002"/>
    </source>
</evidence>
<dbReference type="SUPFAM" id="SSF51735">
    <property type="entry name" value="NAD(P)-binding Rossmann-fold domains"/>
    <property type="match status" value="1"/>
</dbReference>
<evidence type="ECO:0000313" key="3">
    <source>
        <dbReference type="Proteomes" id="UP000077002"/>
    </source>
</evidence>
<dbReference type="GeneID" id="34602969"/>
<accession>A0A177F2C0</accession>
<name>A0A177F2C0_9EURO</name>
<dbReference type="InterPro" id="IPR002347">
    <property type="entry name" value="SDR_fam"/>
</dbReference>
<dbReference type="Gene3D" id="3.40.50.720">
    <property type="entry name" value="NAD(P)-binding Rossmann-like Domain"/>
    <property type="match status" value="1"/>
</dbReference>
<dbReference type="Pfam" id="PF00106">
    <property type="entry name" value="adh_short"/>
    <property type="match status" value="1"/>
</dbReference>
<dbReference type="AlphaFoldDB" id="A0A177F2C0"/>
<evidence type="ECO:0000313" key="2">
    <source>
        <dbReference type="EMBL" id="OAG37966.1"/>
    </source>
</evidence>
<keyword evidence="3" id="KW-1185">Reference proteome</keyword>
<dbReference type="GO" id="GO:0016491">
    <property type="term" value="F:oxidoreductase activity"/>
    <property type="evidence" value="ECO:0007669"/>
    <property type="project" value="UniProtKB-KW"/>
</dbReference>
<sequence length="355" mass="38302">MSILGLKRMLDQKLNPPKPVTESFASRTILLTGATSGLGLEAARKIAALHADRLIITARTEAKGQAAKKEIEDFVKAGAGDTAADKTEVIPMVLNMGSFAEVRNFAETLKSRFSAIDGAILNAGMLNGKYVQSSDGWEETLQVNTLSTFLLGILVLPLLIAAADSGNNKDYKPHLTFVSSGTAWIIKPEQMKTFIASETPLEDLSAQQNFPPGIAGGATQYGTSKLVLEYAVRHLAASPAVQGADGKPKVIINTTCPGLCKSDLGRNVGTNFLIRFIQWLMHSIFSRTAEQGANSYLTALVRGEETHGEMWKNDRVFEPGPMLKTEEGRAFGEKVWSQVLSVILKADPSTKAFFG</sequence>
<comment type="caution">
    <text evidence="2">The sequence shown here is derived from an EMBL/GenBank/DDBJ whole genome shotgun (WGS) entry which is preliminary data.</text>
</comment>
<dbReference type="Proteomes" id="UP000077002">
    <property type="component" value="Unassembled WGS sequence"/>
</dbReference>
<keyword evidence="1" id="KW-0560">Oxidoreductase</keyword>
<dbReference type="PANTHER" id="PTHR43157">
    <property type="entry name" value="PHOSPHATIDYLINOSITOL-GLYCAN BIOSYNTHESIS CLASS F PROTEIN-RELATED"/>
    <property type="match status" value="1"/>
</dbReference>